<dbReference type="Proteomes" id="UP001159364">
    <property type="component" value="Linkage Group LG06"/>
</dbReference>
<accession>A0AAV8T9D3</accession>
<evidence type="ECO:0000256" key="3">
    <source>
        <dbReference type="ARBA" id="ARBA00022729"/>
    </source>
</evidence>
<evidence type="ECO:0000256" key="2">
    <source>
        <dbReference type="ARBA" id="ARBA00022670"/>
    </source>
</evidence>
<dbReference type="InterPro" id="IPR032861">
    <property type="entry name" value="TAXi_N"/>
</dbReference>
<keyword evidence="3" id="KW-0732">Signal</keyword>
<name>A0AAV8T9D3_9ROSI</name>
<keyword evidence="4" id="KW-0677">Repeat</keyword>
<dbReference type="PANTHER" id="PTHR13683:SF227">
    <property type="entry name" value="EUKARYOTIC ASPARTYL PROTEASE FAMILY PROTEIN"/>
    <property type="match status" value="1"/>
</dbReference>
<organism evidence="11 12">
    <name type="scientific">Erythroxylum novogranatense</name>
    <dbReference type="NCBI Taxonomy" id="1862640"/>
    <lineage>
        <taxon>Eukaryota</taxon>
        <taxon>Viridiplantae</taxon>
        <taxon>Streptophyta</taxon>
        <taxon>Embryophyta</taxon>
        <taxon>Tracheophyta</taxon>
        <taxon>Spermatophyta</taxon>
        <taxon>Magnoliopsida</taxon>
        <taxon>eudicotyledons</taxon>
        <taxon>Gunneridae</taxon>
        <taxon>Pentapetalae</taxon>
        <taxon>rosids</taxon>
        <taxon>fabids</taxon>
        <taxon>Malpighiales</taxon>
        <taxon>Erythroxylaceae</taxon>
        <taxon>Erythroxylum</taxon>
    </lineage>
</organism>
<comment type="caution">
    <text evidence="11">The sequence shown here is derived from an EMBL/GenBank/DDBJ whole genome shotgun (WGS) entry which is preliminary data.</text>
</comment>
<evidence type="ECO:0000256" key="7">
    <source>
        <dbReference type="ARBA" id="ARBA00068871"/>
    </source>
</evidence>
<dbReference type="PRINTS" id="PR00792">
    <property type="entry name" value="PEPSIN"/>
</dbReference>
<keyword evidence="12" id="KW-1185">Reference proteome</keyword>
<dbReference type="AlphaFoldDB" id="A0AAV8T9D3"/>
<gene>
    <name evidence="11" type="ORF">K2173_023048</name>
</gene>
<keyword evidence="6" id="KW-0378">Hydrolase</keyword>
<evidence type="ECO:0000256" key="9">
    <source>
        <dbReference type="PIRSR" id="PIRSR601461-1"/>
    </source>
</evidence>
<evidence type="ECO:0000313" key="11">
    <source>
        <dbReference type="EMBL" id="KAJ8762919.1"/>
    </source>
</evidence>
<dbReference type="PANTHER" id="PTHR13683">
    <property type="entry name" value="ASPARTYL PROTEASES"/>
    <property type="match status" value="1"/>
</dbReference>
<dbReference type="GO" id="GO:0006508">
    <property type="term" value="P:proteolysis"/>
    <property type="evidence" value="ECO:0007669"/>
    <property type="project" value="UniProtKB-KW"/>
</dbReference>
<feature type="active site" evidence="9">
    <location>
        <position position="285"/>
    </location>
</feature>
<dbReference type="InterPro" id="IPR021109">
    <property type="entry name" value="Peptidase_aspartic_dom_sf"/>
</dbReference>
<dbReference type="Pfam" id="PF14543">
    <property type="entry name" value="TAXi_N"/>
    <property type="match status" value="1"/>
</dbReference>
<feature type="active site" evidence="9">
    <location>
        <position position="86"/>
    </location>
</feature>
<evidence type="ECO:0000256" key="5">
    <source>
        <dbReference type="ARBA" id="ARBA00022750"/>
    </source>
</evidence>
<comment type="similarity">
    <text evidence="1">Belongs to the peptidase A1 family.</text>
</comment>
<dbReference type="Pfam" id="PF14541">
    <property type="entry name" value="TAXi_C"/>
    <property type="match status" value="1"/>
</dbReference>
<proteinExistence type="inferred from homology"/>
<dbReference type="GO" id="GO:0004190">
    <property type="term" value="F:aspartic-type endopeptidase activity"/>
    <property type="evidence" value="ECO:0007669"/>
    <property type="project" value="UniProtKB-KW"/>
</dbReference>
<dbReference type="InterPro" id="IPR033121">
    <property type="entry name" value="PEPTIDASE_A1"/>
</dbReference>
<dbReference type="Gene3D" id="2.40.70.10">
    <property type="entry name" value="Acid Proteases"/>
    <property type="match status" value="2"/>
</dbReference>
<keyword evidence="5" id="KW-0064">Aspartyl protease</keyword>
<sequence length="470" mass="51156">MGKNSGIGLPLGLVLFFVVSTTIFRGTSSETFLPFSKKKSTQPTAANNPFDSSVLFKVIGNVYPLGYYAALVNIGNPPKTYDFDFDTGSDLSWVQCDAPCTSCTLPRTKQYRPNHNAMPCSNRLCQAINLPTRNCHDANDQCDYELKYADGGSSTGVLVMDSFPLPLINGTVIRPALAFGCGYHQEIPFGAHPSPTTAGVLGLGKGETSFVSQLRALNITKNVIGHCLSSQGGGFLFLGDHFVPSKGTSWAPMLHSTENYYVSGPADLLFGGKPTGASGLQLTIDSGSSYTYFSSQVYKTTLNLIQKDLSGKPLKDAPEDKTLPICWKGRKPFKSINDAKSYFQPLALSFKNAKNVQLLLPPEHYLIVSKNGNVCFGILNGTEKGLGNLNLIGDIFLQDKLVIYDNERQLIGWAPANCNTLPNVGRDYNEGFCQPYAANFGIIEDHCPAATVYEKPRQLIEIKRNSPNNK</sequence>
<dbReference type="FunFam" id="2.40.70.10:FF:000027">
    <property type="entry name" value="Aspartic proteinase Asp1 isoform A"/>
    <property type="match status" value="1"/>
</dbReference>
<keyword evidence="2" id="KW-0645">Protease</keyword>
<evidence type="ECO:0000256" key="6">
    <source>
        <dbReference type="ARBA" id="ARBA00022801"/>
    </source>
</evidence>
<dbReference type="SUPFAM" id="SSF50630">
    <property type="entry name" value="Acid proteases"/>
    <property type="match status" value="1"/>
</dbReference>
<reference evidence="11 12" key="1">
    <citation type="submission" date="2021-09" db="EMBL/GenBank/DDBJ databases">
        <title>Genomic insights and catalytic innovation underlie evolution of tropane alkaloids biosynthesis.</title>
        <authorList>
            <person name="Wang Y.-J."/>
            <person name="Tian T."/>
            <person name="Huang J.-P."/>
            <person name="Huang S.-X."/>
        </authorList>
    </citation>
    <scope>NUCLEOTIDE SEQUENCE [LARGE SCALE GENOMIC DNA]</scope>
    <source>
        <strain evidence="11">KIB-2018</strain>
        <tissue evidence="11">Leaf</tissue>
    </source>
</reference>
<dbReference type="PROSITE" id="PS51767">
    <property type="entry name" value="PEPTIDASE_A1"/>
    <property type="match status" value="1"/>
</dbReference>
<dbReference type="EMBL" id="JAIWQS010000006">
    <property type="protein sequence ID" value="KAJ8762919.1"/>
    <property type="molecule type" value="Genomic_DNA"/>
</dbReference>
<protein>
    <recommendedName>
        <fullName evidence="7">Aspartic proteinase Asp1</fullName>
    </recommendedName>
    <alternativeName>
        <fullName evidence="8">Nucellin-like protein</fullName>
    </alternativeName>
</protein>
<evidence type="ECO:0000313" key="12">
    <source>
        <dbReference type="Proteomes" id="UP001159364"/>
    </source>
</evidence>
<evidence type="ECO:0000256" key="4">
    <source>
        <dbReference type="ARBA" id="ARBA00022737"/>
    </source>
</evidence>
<evidence type="ECO:0000259" key="10">
    <source>
        <dbReference type="PROSITE" id="PS51767"/>
    </source>
</evidence>
<dbReference type="InterPro" id="IPR001461">
    <property type="entry name" value="Aspartic_peptidase_A1"/>
</dbReference>
<evidence type="ECO:0000256" key="1">
    <source>
        <dbReference type="ARBA" id="ARBA00007447"/>
    </source>
</evidence>
<dbReference type="InterPro" id="IPR032799">
    <property type="entry name" value="TAXi_C"/>
</dbReference>
<dbReference type="FunFam" id="2.40.70.10:FF:000015">
    <property type="entry name" value="Aspartyl protease family protein"/>
    <property type="match status" value="1"/>
</dbReference>
<evidence type="ECO:0000256" key="8">
    <source>
        <dbReference type="ARBA" id="ARBA00077656"/>
    </source>
</evidence>
<feature type="domain" description="Peptidase A1" evidence="10">
    <location>
        <begin position="68"/>
        <end position="414"/>
    </location>
</feature>